<protein>
    <submittedName>
        <fullName evidence="2 4">Uncharacterized protein</fullName>
    </submittedName>
</protein>
<keyword evidence="3" id="KW-1185">Reference proteome</keyword>
<proteinExistence type="predicted"/>
<name>A0A6G1G7L2_9PEZI</name>
<dbReference type="RefSeq" id="XP_033535679.1">
    <property type="nucleotide sequence ID" value="XM_033675093.1"/>
</dbReference>
<dbReference type="GeneID" id="54415663"/>
<reference evidence="2 4" key="1">
    <citation type="submission" date="2020-01" db="EMBL/GenBank/DDBJ databases">
        <authorList>
            <consortium name="DOE Joint Genome Institute"/>
            <person name="Haridas S."/>
            <person name="Albert R."/>
            <person name="Binder M."/>
            <person name="Bloem J."/>
            <person name="Labutti K."/>
            <person name="Salamov A."/>
            <person name="Andreopoulos B."/>
            <person name="Baker S.E."/>
            <person name="Barry K."/>
            <person name="Bills G."/>
            <person name="Bluhm B.H."/>
            <person name="Cannon C."/>
            <person name="Castanera R."/>
            <person name="Culley D.E."/>
            <person name="Daum C."/>
            <person name="Ezra D."/>
            <person name="Gonzalez J.B."/>
            <person name="Henrissat B."/>
            <person name="Kuo A."/>
            <person name="Liang C."/>
            <person name="Lipzen A."/>
            <person name="Lutzoni F."/>
            <person name="Magnuson J."/>
            <person name="Mondo S."/>
            <person name="Nolan M."/>
            <person name="Ohm R."/>
            <person name="Pangilinan J."/>
            <person name="Park H.-J."/>
            <person name="Ramirez L."/>
            <person name="Alfaro M."/>
            <person name="Sun H."/>
            <person name="Tritt A."/>
            <person name="Yoshinaga Y."/>
            <person name="Zwiers L.-H."/>
            <person name="Turgeon B.G."/>
            <person name="Goodwin S.B."/>
            <person name="Spatafora J.W."/>
            <person name="Crous P.W."/>
            <person name="Grigoriev I.V."/>
        </authorList>
    </citation>
    <scope>NUCLEOTIDE SEQUENCE</scope>
    <source>
        <strain evidence="2 4">CBS 781.70</strain>
    </source>
</reference>
<reference evidence="4" key="3">
    <citation type="submission" date="2025-04" db="UniProtKB">
        <authorList>
            <consortium name="RefSeq"/>
        </authorList>
    </citation>
    <scope>IDENTIFICATION</scope>
    <source>
        <strain evidence="4">CBS 781.70</strain>
    </source>
</reference>
<accession>A0A6G1G7L2</accession>
<organism evidence="2">
    <name type="scientific">Eremomyces bilateralis CBS 781.70</name>
    <dbReference type="NCBI Taxonomy" id="1392243"/>
    <lineage>
        <taxon>Eukaryota</taxon>
        <taxon>Fungi</taxon>
        <taxon>Dikarya</taxon>
        <taxon>Ascomycota</taxon>
        <taxon>Pezizomycotina</taxon>
        <taxon>Dothideomycetes</taxon>
        <taxon>Dothideomycetes incertae sedis</taxon>
        <taxon>Eremomycetales</taxon>
        <taxon>Eremomycetaceae</taxon>
        <taxon>Eremomyces</taxon>
    </lineage>
</organism>
<dbReference type="Proteomes" id="UP000504638">
    <property type="component" value="Unplaced"/>
</dbReference>
<sequence>MTPGMPCSPPPQIPACNLHFSTPDWWDIGSVQLNLSQDSRMRWRNRAIGRSQPGTPRVIVTRSSHRRSSNSLLRTEPCMYRPRFILCSLQQKLRLFYSYPPPFPTEQLNKPTARRLRSLLHHVPTLYLHHPDSTSCPDTTAARRDTASSGPGSRTREQAGGGGRPESNSDRAGVRLVGDDWG</sequence>
<feature type="region of interest" description="Disordered" evidence="1">
    <location>
        <begin position="130"/>
        <end position="182"/>
    </location>
</feature>
<evidence type="ECO:0000256" key="1">
    <source>
        <dbReference type="SAM" id="MobiDB-lite"/>
    </source>
</evidence>
<gene>
    <name evidence="2 4" type="ORF">P152DRAFT_302439</name>
</gene>
<evidence type="ECO:0000313" key="2">
    <source>
        <dbReference type="EMBL" id="KAF1814048.1"/>
    </source>
</evidence>
<reference evidence="4" key="2">
    <citation type="submission" date="2020-04" db="EMBL/GenBank/DDBJ databases">
        <authorList>
            <consortium name="NCBI Genome Project"/>
        </authorList>
    </citation>
    <scope>NUCLEOTIDE SEQUENCE</scope>
    <source>
        <strain evidence="4">CBS 781.70</strain>
    </source>
</reference>
<dbReference type="EMBL" id="ML975154">
    <property type="protein sequence ID" value="KAF1814048.1"/>
    <property type="molecule type" value="Genomic_DNA"/>
</dbReference>
<evidence type="ECO:0000313" key="4">
    <source>
        <dbReference type="RefSeq" id="XP_033535679.1"/>
    </source>
</evidence>
<dbReference type="AlphaFoldDB" id="A0A6G1G7L2"/>
<evidence type="ECO:0000313" key="3">
    <source>
        <dbReference type="Proteomes" id="UP000504638"/>
    </source>
</evidence>